<dbReference type="PROSITE" id="PS51379">
    <property type="entry name" value="4FE4S_FER_2"/>
    <property type="match status" value="2"/>
</dbReference>
<evidence type="ECO:0000313" key="13">
    <source>
        <dbReference type="Proteomes" id="UP000567099"/>
    </source>
</evidence>
<evidence type="ECO:0000256" key="4">
    <source>
        <dbReference type="ARBA" id="ARBA00022982"/>
    </source>
</evidence>
<reference evidence="11 14" key="3">
    <citation type="submission" date="2020-08" db="EMBL/GenBank/DDBJ databases">
        <title>Genomic Encyclopedia of Type Strains, Phase IV (KMG-V): Genome sequencing to study the core and pangenomes of soil and plant-associated prokaryotes.</title>
        <authorList>
            <person name="Whitman W."/>
        </authorList>
    </citation>
    <scope>NUCLEOTIDE SEQUENCE [LARGE SCALE GENOMIC DNA]</scope>
    <source>
        <strain evidence="10 13">C13</strain>
        <strain evidence="11 14">D1</strain>
    </source>
</reference>
<name>A0A2L1C8H3_METMI</name>
<dbReference type="Proteomes" id="UP000567099">
    <property type="component" value="Unassembled WGS sequence"/>
</dbReference>
<evidence type="ECO:0000256" key="1">
    <source>
        <dbReference type="ARBA" id="ARBA00022448"/>
    </source>
</evidence>
<dbReference type="Proteomes" id="UP000590564">
    <property type="component" value="Unassembled WGS sequence"/>
</dbReference>
<dbReference type="RefSeq" id="WP_104837334.1">
    <property type="nucleotide sequence ID" value="NZ_JACDUO010000001.1"/>
</dbReference>
<dbReference type="Proteomes" id="UP000239462">
    <property type="component" value="Chromosome"/>
</dbReference>
<evidence type="ECO:0000256" key="2">
    <source>
        <dbReference type="ARBA" id="ARBA00022485"/>
    </source>
</evidence>
<feature type="transmembrane region" description="Helical" evidence="7">
    <location>
        <begin position="7"/>
        <end position="23"/>
    </location>
</feature>
<keyword evidence="1" id="KW-0813">Transport</keyword>
<keyword evidence="5" id="KW-0408">Iron</keyword>
<gene>
    <name evidence="9" type="primary">nuoI_1</name>
    <name evidence="10" type="ORF">HNP94_001089</name>
    <name evidence="11" type="ORF">HNP96_001055</name>
    <name evidence="9" type="ORF">MMJJ_02540</name>
</gene>
<feature type="domain" description="4Fe-4S ferredoxin-type" evidence="8">
    <location>
        <begin position="150"/>
        <end position="180"/>
    </location>
</feature>
<dbReference type="GO" id="GO:0005886">
    <property type="term" value="C:plasma membrane"/>
    <property type="evidence" value="ECO:0007669"/>
    <property type="project" value="TreeGrafter"/>
</dbReference>
<feature type="transmembrane region" description="Helical" evidence="7">
    <location>
        <begin position="29"/>
        <end position="49"/>
    </location>
</feature>
<sequence>MQISKIRPFIQVLFFIIFLWTFISGQTQFWMVFVFLSIILAGIFGRYYCGFVCPINTIIHPIQVLKDKTGFSSKNIPNLLKSEKPRLLIMLLFMVGLGITVNAMINGSRFPLPIIIISIGVLTTLLSNENSWHRYLCPWGFLLSITGYFSKYGLNVTEKCISCKICENVCPAEAVKVENKQNAEIFKKHCLLCLNCELKCPTNAITYKKL</sequence>
<evidence type="ECO:0000256" key="6">
    <source>
        <dbReference type="ARBA" id="ARBA00023014"/>
    </source>
</evidence>
<proteinExistence type="predicted"/>
<evidence type="ECO:0000313" key="11">
    <source>
        <dbReference type="EMBL" id="MBB6497014.1"/>
    </source>
</evidence>
<feature type="transmembrane region" description="Helical" evidence="7">
    <location>
        <begin position="87"/>
        <end position="105"/>
    </location>
</feature>
<keyword evidence="2" id="KW-0004">4Fe-4S</keyword>
<dbReference type="GO" id="GO:0046872">
    <property type="term" value="F:metal ion binding"/>
    <property type="evidence" value="ECO:0007669"/>
    <property type="project" value="UniProtKB-KW"/>
</dbReference>
<evidence type="ECO:0000313" key="12">
    <source>
        <dbReference type="Proteomes" id="UP000239462"/>
    </source>
</evidence>
<reference evidence="9" key="2">
    <citation type="submission" date="2018-02" db="EMBL/GenBank/DDBJ databases">
        <title>Complete genome sequence of the Methanococcus maripaludis type strain JJ (DSM 2067), a model for selenoprotein synthesis in Archaea.</title>
        <authorList>
            <person name="Poehlein A."/>
            <person name="Heym D."/>
            <person name="Quitzke V."/>
            <person name="Fersch J."/>
            <person name="Daniel R."/>
            <person name="Rother M."/>
        </authorList>
    </citation>
    <scope>NUCLEOTIDE SEQUENCE [LARGE SCALE GENOMIC DNA]</scope>
    <source>
        <strain evidence="9">DSM 2067</strain>
    </source>
</reference>
<feature type="transmembrane region" description="Helical" evidence="7">
    <location>
        <begin position="111"/>
        <end position="128"/>
    </location>
</feature>
<feature type="domain" description="4Fe-4S ferredoxin-type" evidence="8">
    <location>
        <begin position="181"/>
        <end position="210"/>
    </location>
</feature>
<reference evidence="12" key="1">
    <citation type="journal article" date="2018" name="Genome Announc.">
        <title>Complete Genome Sequence of the Methanococcus maripaludis Type Strain JJ (DSM 2067), a Model for Selenoprotein Synthesis in Archaea.</title>
        <authorList>
            <person name="Poehlein A."/>
            <person name="Heym D."/>
            <person name="Quitzke V."/>
            <person name="Fersch J."/>
            <person name="Daniel R."/>
            <person name="Rother M."/>
        </authorList>
    </citation>
    <scope>NUCLEOTIDE SEQUENCE [LARGE SCALE GENOMIC DNA]</scope>
    <source>
        <strain evidence="12">DSM 2067</strain>
    </source>
</reference>
<evidence type="ECO:0000313" key="14">
    <source>
        <dbReference type="Proteomes" id="UP000590564"/>
    </source>
</evidence>
<dbReference type="InterPro" id="IPR017896">
    <property type="entry name" value="4Fe4S_Fe-S-bd"/>
</dbReference>
<accession>A0A2L1C8H3</accession>
<keyword evidence="9" id="KW-0560">Oxidoreductase</keyword>
<evidence type="ECO:0000256" key="3">
    <source>
        <dbReference type="ARBA" id="ARBA00022723"/>
    </source>
</evidence>
<dbReference type="KEGG" id="mmad:MMJJ_02540"/>
<protein>
    <submittedName>
        <fullName evidence="9">NADH-quinone oxidoreductase subunit I</fullName>
        <ecNumber evidence="9">1.6.5.11</ecNumber>
    </submittedName>
    <submittedName>
        <fullName evidence="10">Polyferredoxin</fullName>
    </submittedName>
</protein>
<keyword evidence="6" id="KW-0411">Iron-sulfur</keyword>
<evidence type="ECO:0000256" key="5">
    <source>
        <dbReference type="ARBA" id="ARBA00023004"/>
    </source>
</evidence>
<dbReference type="SUPFAM" id="SSF54862">
    <property type="entry name" value="4Fe-4S ferredoxins"/>
    <property type="match status" value="1"/>
</dbReference>
<keyword evidence="7" id="KW-0812">Transmembrane</keyword>
<dbReference type="PANTHER" id="PTHR30176">
    <property type="entry name" value="FERREDOXIN-TYPE PROTEIN NAPH"/>
    <property type="match status" value="1"/>
</dbReference>
<dbReference type="InterPro" id="IPR017900">
    <property type="entry name" value="4Fe4S_Fe_S_CS"/>
</dbReference>
<evidence type="ECO:0000313" key="10">
    <source>
        <dbReference type="EMBL" id="MBA2864089.1"/>
    </source>
</evidence>
<dbReference type="Pfam" id="PF12801">
    <property type="entry name" value="Fer4_5"/>
    <property type="match status" value="2"/>
</dbReference>
<dbReference type="PROSITE" id="PS00198">
    <property type="entry name" value="4FE4S_FER_1"/>
    <property type="match status" value="2"/>
</dbReference>
<keyword evidence="3" id="KW-0479">Metal-binding</keyword>
<dbReference type="GO" id="GO:0016491">
    <property type="term" value="F:oxidoreductase activity"/>
    <property type="evidence" value="ECO:0007669"/>
    <property type="project" value="UniProtKB-KW"/>
</dbReference>
<organism evidence="9 12">
    <name type="scientific">Methanococcus maripaludis</name>
    <name type="common">Methanococcus deltae</name>
    <dbReference type="NCBI Taxonomy" id="39152"/>
    <lineage>
        <taxon>Archaea</taxon>
        <taxon>Methanobacteriati</taxon>
        <taxon>Methanobacteriota</taxon>
        <taxon>Methanomada group</taxon>
        <taxon>Methanococci</taxon>
        <taxon>Methanococcales</taxon>
        <taxon>Methanococcaceae</taxon>
        <taxon>Methanococcus</taxon>
    </lineage>
</organism>
<dbReference type="InterPro" id="IPR051684">
    <property type="entry name" value="Electron_Trans/Redox"/>
</dbReference>
<evidence type="ECO:0000256" key="7">
    <source>
        <dbReference type="SAM" id="Phobius"/>
    </source>
</evidence>
<dbReference type="EMBL" id="JACDUO010000001">
    <property type="protein sequence ID" value="MBA2864089.1"/>
    <property type="molecule type" value="Genomic_DNA"/>
</dbReference>
<evidence type="ECO:0000259" key="8">
    <source>
        <dbReference type="PROSITE" id="PS51379"/>
    </source>
</evidence>
<dbReference type="EMBL" id="CP026606">
    <property type="protein sequence ID" value="AVB75672.1"/>
    <property type="molecule type" value="Genomic_DNA"/>
</dbReference>
<dbReference type="PANTHER" id="PTHR30176:SF3">
    <property type="entry name" value="FERREDOXIN-TYPE PROTEIN NAPH"/>
    <property type="match status" value="1"/>
</dbReference>
<dbReference type="Pfam" id="PF13187">
    <property type="entry name" value="Fer4_9"/>
    <property type="match status" value="1"/>
</dbReference>
<keyword evidence="7" id="KW-1133">Transmembrane helix</keyword>
<evidence type="ECO:0000313" key="9">
    <source>
        <dbReference type="EMBL" id="AVB75672.1"/>
    </source>
</evidence>
<dbReference type="Gene3D" id="3.30.70.20">
    <property type="match status" value="1"/>
</dbReference>
<keyword evidence="4" id="KW-0249">Electron transport</keyword>
<dbReference type="EC" id="1.6.5.11" evidence="9"/>
<dbReference type="AlphaFoldDB" id="A0A2L1C8H3"/>
<dbReference type="EMBL" id="JACHED010000002">
    <property type="protein sequence ID" value="MBB6497014.1"/>
    <property type="molecule type" value="Genomic_DNA"/>
</dbReference>
<keyword evidence="7" id="KW-0472">Membrane</keyword>
<dbReference type="GO" id="GO:0051539">
    <property type="term" value="F:4 iron, 4 sulfur cluster binding"/>
    <property type="evidence" value="ECO:0007669"/>
    <property type="project" value="UniProtKB-KW"/>
</dbReference>